<feature type="compositionally biased region" description="Basic residues" evidence="2">
    <location>
        <begin position="240"/>
        <end position="254"/>
    </location>
</feature>
<accession>S8DL15</accession>
<feature type="repeat" description="TPR" evidence="1">
    <location>
        <begin position="60"/>
        <end position="93"/>
    </location>
</feature>
<keyword evidence="1" id="KW-0802">TPR repeat</keyword>
<dbReference type="GO" id="GO:0045892">
    <property type="term" value="P:negative regulation of DNA-templated transcription"/>
    <property type="evidence" value="ECO:0007669"/>
    <property type="project" value="InterPro"/>
</dbReference>
<dbReference type="Gene3D" id="1.25.40.10">
    <property type="entry name" value="Tetratricopeptide repeat domain"/>
    <property type="match status" value="1"/>
</dbReference>
<comment type="caution">
    <text evidence="3">The sequence shown here is derived from an EMBL/GenBank/DDBJ whole genome shotgun (WGS) entry which is preliminary data.</text>
</comment>
<gene>
    <name evidence="3" type="ORF">M569_14582</name>
</gene>
<protein>
    <submittedName>
        <fullName evidence="3">Uncharacterized protein</fullName>
    </submittedName>
</protein>
<proteinExistence type="predicted"/>
<dbReference type="PANTHER" id="PTHR44749:SF1">
    <property type="entry name" value="TETRATRICOPEPTIDE-LIKE HELICAL DOMAIN-CONTAINING PROTEIN"/>
    <property type="match status" value="1"/>
</dbReference>
<dbReference type="InterPro" id="IPR011990">
    <property type="entry name" value="TPR-like_helical_dom_sf"/>
</dbReference>
<dbReference type="AlphaFoldDB" id="S8DL15"/>
<feature type="region of interest" description="Disordered" evidence="2">
    <location>
        <begin position="234"/>
        <end position="270"/>
    </location>
</feature>
<evidence type="ECO:0000256" key="1">
    <source>
        <dbReference type="PROSITE-ProRule" id="PRU00339"/>
    </source>
</evidence>
<evidence type="ECO:0000313" key="3">
    <source>
        <dbReference type="EMBL" id="EPS60222.1"/>
    </source>
</evidence>
<reference evidence="3 4" key="1">
    <citation type="journal article" date="2013" name="BMC Genomics">
        <title>The miniature genome of a carnivorous plant Genlisea aurea contains a low number of genes and short non-coding sequences.</title>
        <authorList>
            <person name="Leushkin E.V."/>
            <person name="Sutormin R.A."/>
            <person name="Nabieva E.R."/>
            <person name="Penin A.A."/>
            <person name="Kondrashov A.S."/>
            <person name="Logacheva M.D."/>
        </authorList>
    </citation>
    <scope>NUCLEOTIDE SEQUENCE [LARGE SCALE GENOMIC DNA]</scope>
</reference>
<dbReference type="SUPFAM" id="SSF48452">
    <property type="entry name" value="TPR-like"/>
    <property type="match status" value="1"/>
</dbReference>
<dbReference type="Proteomes" id="UP000015453">
    <property type="component" value="Unassembled WGS sequence"/>
</dbReference>
<dbReference type="PROSITE" id="PS50005">
    <property type="entry name" value="TPR"/>
    <property type="match status" value="1"/>
</dbReference>
<keyword evidence="4" id="KW-1185">Reference proteome</keyword>
<evidence type="ECO:0000256" key="2">
    <source>
        <dbReference type="SAM" id="MobiDB-lite"/>
    </source>
</evidence>
<dbReference type="Pfam" id="PF13181">
    <property type="entry name" value="TPR_8"/>
    <property type="match status" value="1"/>
</dbReference>
<dbReference type="InterPro" id="IPR044650">
    <property type="entry name" value="SRFR1-like"/>
</dbReference>
<evidence type="ECO:0000313" key="4">
    <source>
        <dbReference type="Proteomes" id="UP000015453"/>
    </source>
</evidence>
<dbReference type="EMBL" id="AUSU01007728">
    <property type="protein sequence ID" value="EPS60222.1"/>
    <property type="molecule type" value="Genomic_DNA"/>
</dbReference>
<sequence>FYEDMANSERALQCIHEIQRIDNRCAKAYHLHGLLLQGMGEHRNAIKEISIGLTIESSNIESLYLRASCYHAIGEFKEAVKDYDAALDLELDSMEKFTIQCMAFYQKEIALYTASKFNSEFSWFNLDGDIDPLFKEYWFKKLHPKVVCEKVYRQPPLRDSFRKGKLKKLDFTLTKQKAAILQAADSIGKKIQYSCSGFLPNKRQYRMAGLAAIEIAQRIVKVWRSLQNEWKGSTKGAAKNAKKIRRKEKLKSPSHNRGGAGCSTSSYSETSTSLSFTEDRSYGRPSLAWESVYSLAIKWRQISDPRDPVFWVNKLSEDCTSGFGSHTPLVLGHSKIVRFFPNFKRVFNVVKETVKENKYLHDMKDNIIYLQDSKIQEIMNAESCLDLYKAVGQEFWLATWCDTTSVDARRLEGIRISLVKAGEVGYDFSIGAPFSPSRWADFAMEMTSSWEAICEAVCGENFGSTDFDALENVREGILRMTYYWYNLMPLTRGGGMIGLIVLLGLLLACNMEFSGEIPQGVQPDWEAILNRDPNSFVSSVKTWLYPGLKMSTSWKGYPDVVSTFETTASVVAALSS</sequence>
<organism evidence="3 4">
    <name type="scientific">Genlisea aurea</name>
    <dbReference type="NCBI Taxonomy" id="192259"/>
    <lineage>
        <taxon>Eukaryota</taxon>
        <taxon>Viridiplantae</taxon>
        <taxon>Streptophyta</taxon>
        <taxon>Embryophyta</taxon>
        <taxon>Tracheophyta</taxon>
        <taxon>Spermatophyta</taxon>
        <taxon>Magnoliopsida</taxon>
        <taxon>eudicotyledons</taxon>
        <taxon>Gunneridae</taxon>
        <taxon>Pentapetalae</taxon>
        <taxon>asterids</taxon>
        <taxon>lamiids</taxon>
        <taxon>Lamiales</taxon>
        <taxon>Lentibulariaceae</taxon>
        <taxon>Genlisea</taxon>
    </lineage>
</organism>
<name>S8DL15_9LAMI</name>
<dbReference type="InterPro" id="IPR019734">
    <property type="entry name" value="TPR_rpt"/>
</dbReference>
<dbReference type="OrthoDB" id="1926212at2759"/>
<dbReference type="PANTHER" id="PTHR44749">
    <property type="entry name" value="SUPPRESSOR OF RPS4-RLD 1"/>
    <property type="match status" value="1"/>
</dbReference>
<feature type="non-terminal residue" evidence="3">
    <location>
        <position position="1"/>
    </location>
</feature>
<dbReference type="SMART" id="SM00028">
    <property type="entry name" value="TPR"/>
    <property type="match status" value="2"/>
</dbReference>